<feature type="domain" description="D-isomer specific 2-hydroxyacid dehydrogenase NAD-binding" evidence="4">
    <location>
        <begin position="116"/>
        <end position="289"/>
    </location>
</feature>
<evidence type="ECO:0000256" key="1">
    <source>
        <dbReference type="ARBA" id="ARBA00005854"/>
    </source>
</evidence>
<dbReference type="Proteomes" id="UP000199323">
    <property type="component" value="Unassembled WGS sequence"/>
</dbReference>
<reference evidence="5 6" key="1">
    <citation type="submission" date="2016-10" db="EMBL/GenBank/DDBJ databases">
        <authorList>
            <person name="de Groot N.N."/>
        </authorList>
    </citation>
    <scope>NUCLEOTIDE SEQUENCE [LARGE SCALE GENOMIC DNA]</scope>
    <source>
        <strain evidence="5 6">CGMCC 4.3510</strain>
    </source>
</reference>
<organism evidence="5 6">
    <name type="scientific">Actinacidiphila alni</name>
    <dbReference type="NCBI Taxonomy" id="380248"/>
    <lineage>
        <taxon>Bacteria</taxon>
        <taxon>Bacillati</taxon>
        <taxon>Actinomycetota</taxon>
        <taxon>Actinomycetes</taxon>
        <taxon>Kitasatosporales</taxon>
        <taxon>Streptomycetaceae</taxon>
        <taxon>Actinacidiphila</taxon>
    </lineage>
</organism>
<proteinExistence type="inferred from homology"/>
<keyword evidence="3" id="KW-0520">NAD</keyword>
<protein>
    <submittedName>
        <fullName evidence="5">Phosphoglycerate dehydrogenase</fullName>
    </submittedName>
</protein>
<dbReference type="Gene3D" id="3.40.50.720">
    <property type="entry name" value="NAD(P)-binding Rossmann-like Domain"/>
    <property type="match status" value="2"/>
</dbReference>
<dbReference type="RefSeq" id="WP_093717253.1">
    <property type="nucleotide sequence ID" value="NZ_FONG01000027.1"/>
</dbReference>
<dbReference type="EMBL" id="FONG01000027">
    <property type="protein sequence ID" value="SFF75732.1"/>
    <property type="molecule type" value="Genomic_DNA"/>
</dbReference>
<dbReference type="InterPro" id="IPR029753">
    <property type="entry name" value="D-isomer_DH_CS"/>
</dbReference>
<dbReference type="SUPFAM" id="SSF52283">
    <property type="entry name" value="Formate/glycerate dehydrogenase catalytic domain-like"/>
    <property type="match status" value="1"/>
</dbReference>
<dbReference type="PANTHER" id="PTHR42789:SF1">
    <property type="entry name" value="D-ISOMER SPECIFIC 2-HYDROXYACID DEHYDROGENASE FAMILY PROTEIN (AFU_ORTHOLOGUE AFUA_6G10090)"/>
    <property type="match status" value="1"/>
</dbReference>
<evidence type="ECO:0000259" key="4">
    <source>
        <dbReference type="Pfam" id="PF02826"/>
    </source>
</evidence>
<sequence>MALLPHAVFALDPGLIPELFPAETLERLCAGVRCDPGHVLRALDDPVLRTAEILITGWGAPYLGAGLLGRAPGLGAVIHTAGSVKQLVSPLLLDQGVTVSSAASANARPTAEFAVAAMLLAAKRAFTEARALAAGLPAAQDTRDSGWYRLTVGVIGASRVGRLVMELLRAYDVRILVCDPYLDPKTAAALGVTLTDLDALCAASDVVSVHAPQLPTTAGMLGERRLALIRDGGIIVNTARGSLIDTEALTRHCATGRLDAVLDVTDPEPLPPGHALLHMPNVLVTPHLAGSRGRELRRLGEFAVAEVERYLGGEPVAGAVTPEEFARSA</sequence>
<comment type="similarity">
    <text evidence="1">Belongs to the D-isomer specific 2-hydroxyacid dehydrogenase family.</text>
</comment>
<dbReference type="STRING" id="380248.SAMN05216251_12786"/>
<evidence type="ECO:0000256" key="2">
    <source>
        <dbReference type="ARBA" id="ARBA00023002"/>
    </source>
</evidence>
<dbReference type="CDD" id="cd12167">
    <property type="entry name" value="2-Hacid_dh_8"/>
    <property type="match status" value="1"/>
</dbReference>
<dbReference type="GO" id="GO:0051287">
    <property type="term" value="F:NAD binding"/>
    <property type="evidence" value="ECO:0007669"/>
    <property type="project" value="InterPro"/>
</dbReference>
<dbReference type="InterPro" id="IPR006140">
    <property type="entry name" value="D-isomer_DH_NAD-bd"/>
</dbReference>
<evidence type="ECO:0000313" key="5">
    <source>
        <dbReference type="EMBL" id="SFF75732.1"/>
    </source>
</evidence>
<dbReference type="Pfam" id="PF02826">
    <property type="entry name" value="2-Hacid_dh_C"/>
    <property type="match status" value="1"/>
</dbReference>
<evidence type="ECO:0000313" key="6">
    <source>
        <dbReference type="Proteomes" id="UP000199323"/>
    </source>
</evidence>
<dbReference type="OrthoDB" id="4324715at2"/>
<dbReference type="PROSITE" id="PS00670">
    <property type="entry name" value="D_2_HYDROXYACID_DH_2"/>
    <property type="match status" value="1"/>
</dbReference>
<name>A0A1I2L8P5_9ACTN</name>
<dbReference type="SUPFAM" id="SSF51735">
    <property type="entry name" value="NAD(P)-binding Rossmann-fold domains"/>
    <property type="match status" value="1"/>
</dbReference>
<dbReference type="PANTHER" id="PTHR42789">
    <property type="entry name" value="D-ISOMER SPECIFIC 2-HYDROXYACID DEHYDROGENASE FAMILY PROTEIN (AFU_ORTHOLOGUE AFUA_6G10090)"/>
    <property type="match status" value="1"/>
</dbReference>
<keyword evidence="6" id="KW-1185">Reference proteome</keyword>
<gene>
    <name evidence="5" type="ORF">SAMN05216251_12786</name>
</gene>
<keyword evidence="2" id="KW-0560">Oxidoreductase</keyword>
<dbReference type="AlphaFoldDB" id="A0A1I2L8P5"/>
<evidence type="ECO:0000256" key="3">
    <source>
        <dbReference type="ARBA" id="ARBA00023027"/>
    </source>
</evidence>
<dbReference type="InterPro" id="IPR050857">
    <property type="entry name" value="D-2-hydroxyacid_DH"/>
</dbReference>
<accession>A0A1I2L8P5</accession>
<dbReference type="GO" id="GO:0016616">
    <property type="term" value="F:oxidoreductase activity, acting on the CH-OH group of donors, NAD or NADP as acceptor"/>
    <property type="evidence" value="ECO:0007669"/>
    <property type="project" value="UniProtKB-ARBA"/>
</dbReference>
<dbReference type="InterPro" id="IPR036291">
    <property type="entry name" value="NAD(P)-bd_dom_sf"/>
</dbReference>